<gene>
    <name evidence="2" type="ORF">NDU88_005091</name>
</gene>
<evidence type="ECO:0000313" key="2">
    <source>
        <dbReference type="EMBL" id="KAJ1107702.1"/>
    </source>
</evidence>
<keyword evidence="3" id="KW-1185">Reference proteome</keyword>
<dbReference type="AlphaFoldDB" id="A0AAV7MZG6"/>
<evidence type="ECO:0000313" key="3">
    <source>
        <dbReference type="Proteomes" id="UP001066276"/>
    </source>
</evidence>
<sequence>MKGRYLLLQRVLDGKEVTFFNVYVPIMDNSHFFDCLLEDSVAAPMIWEGDYNCVFHGALDRYSPKHGTEPLMTSSLDSDEQLGIQGQLVRTSP</sequence>
<comment type="caution">
    <text evidence="2">The sequence shown here is derived from an EMBL/GenBank/DDBJ whole genome shotgun (WGS) entry which is preliminary data.</text>
</comment>
<dbReference type="EMBL" id="JANPWB010000013">
    <property type="protein sequence ID" value="KAJ1107702.1"/>
    <property type="molecule type" value="Genomic_DNA"/>
</dbReference>
<evidence type="ECO:0000256" key="1">
    <source>
        <dbReference type="SAM" id="MobiDB-lite"/>
    </source>
</evidence>
<dbReference type="Gene3D" id="3.60.10.10">
    <property type="entry name" value="Endonuclease/exonuclease/phosphatase"/>
    <property type="match status" value="1"/>
</dbReference>
<accession>A0AAV7MZG6</accession>
<feature type="region of interest" description="Disordered" evidence="1">
    <location>
        <begin position="69"/>
        <end position="93"/>
    </location>
</feature>
<reference evidence="2" key="1">
    <citation type="journal article" date="2022" name="bioRxiv">
        <title>Sequencing and chromosome-scale assembly of the giantPleurodeles waltlgenome.</title>
        <authorList>
            <person name="Brown T."/>
            <person name="Elewa A."/>
            <person name="Iarovenko S."/>
            <person name="Subramanian E."/>
            <person name="Araus A.J."/>
            <person name="Petzold A."/>
            <person name="Susuki M."/>
            <person name="Suzuki K.-i.T."/>
            <person name="Hayashi T."/>
            <person name="Toyoda A."/>
            <person name="Oliveira C."/>
            <person name="Osipova E."/>
            <person name="Leigh N.D."/>
            <person name="Simon A."/>
            <person name="Yun M.H."/>
        </authorList>
    </citation>
    <scope>NUCLEOTIDE SEQUENCE</scope>
    <source>
        <strain evidence="2">20211129_DDA</strain>
        <tissue evidence="2">Liver</tissue>
    </source>
</reference>
<proteinExistence type="predicted"/>
<organism evidence="2 3">
    <name type="scientific">Pleurodeles waltl</name>
    <name type="common">Iberian ribbed newt</name>
    <dbReference type="NCBI Taxonomy" id="8319"/>
    <lineage>
        <taxon>Eukaryota</taxon>
        <taxon>Metazoa</taxon>
        <taxon>Chordata</taxon>
        <taxon>Craniata</taxon>
        <taxon>Vertebrata</taxon>
        <taxon>Euteleostomi</taxon>
        <taxon>Amphibia</taxon>
        <taxon>Batrachia</taxon>
        <taxon>Caudata</taxon>
        <taxon>Salamandroidea</taxon>
        <taxon>Salamandridae</taxon>
        <taxon>Pleurodelinae</taxon>
        <taxon>Pleurodeles</taxon>
    </lineage>
</organism>
<protein>
    <submittedName>
        <fullName evidence="2">Uncharacterized protein</fullName>
    </submittedName>
</protein>
<name>A0AAV7MZG6_PLEWA</name>
<dbReference type="Proteomes" id="UP001066276">
    <property type="component" value="Chromosome 9"/>
</dbReference>
<dbReference type="InterPro" id="IPR036691">
    <property type="entry name" value="Endo/exonu/phosph_ase_sf"/>
</dbReference>